<evidence type="ECO:0000313" key="3">
    <source>
        <dbReference type="EMBL" id="EED91677.1"/>
    </source>
</evidence>
<keyword evidence="2" id="KW-0812">Transmembrane</keyword>
<dbReference type="KEGG" id="tps:THAPSDRAFT_6408"/>
<feature type="compositionally biased region" description="Low complexity" evidence="1">
    <location>
        <begin position="440"/>
        <end position="475"/>
    </location>
</feature>
<dbReference type="GeneID" id="7442749"/>
<name>B8C485_THAPS</name>
<feature type="transmembrane region" description="Helical" evidence="2">
    <location>
        <begin position="21"/>
        <end position="44"/>
    </location>
</feature>
<keyword evidence="4" id="KW-1185">Reference proteome</keyword>
<sequence>MSPDPSHQRRRFIRDCLRMNGGIFGWYPLLVAPLVTCACFLDLYSSSGCDFIRMDIGFTPQNELWLSQNANLGLFSFDSHEVDANKWKRSLNNGCQNYSTSFETTYINADQTWHIAKIMAFISGVASLVAMATAWLLTITPLPASFFWPGLLLPATILAMLTGSAKFLFFDTRICTEELWFEEGSTVPVATDSCLMGESAVYALAAISAYFLCIILICFRSPTKRNLDENYGKCVDEQPTGSTVDTQQIGSDVGCHDPEQGDVENAVAHNIGIHPKEDLQYQKTEQLKRGRHERCTSDMTWSTSSNHMAVLMNDERARHLGVLSPPNEEGSAPQTLQTDKEMKWETSFGQPIVVTINDVSRSYSDASSHGSGIKSPNVGLGKDEWKTPNKLPPLHNTRSVGRRNRQSRENDACSVESMISKISFAETHFSDDSHSSEKLSTSGSASAKSSPSVVPIPRKMASPMRSAGSSSSGRLRNSRREDRNDVFLDQPGILESKRDRIDHLTRIDEMSSPKSLDDHGDLIKKCVQDLQKSFGGDGFGTI</sequence>
<protein>
    <submittedName>
        <fullName evidence="3">Uncharacterized protein</fullName>
    </submittedName>
</protein>
<evidence type="ECO:0000313" key="4">
    <source>
        <dbReference type="Proteomes" id="UP000001449"/>
    </source>
</evidence>
<proteinExistence type="predicted"/>
<keyword evidence="2" id="KW-1133">Transmembrane helix</keyword>
<feature type="region of interest" description="Disordered" evidence="1">
    <location>
        <begin position="429"/>
        <end position="491"/>
    </location>
</feature>
<dbReference type="RefSeq" id="XP_002291570.1">
    <property type="nucleotide sequence ID" value="XM_002291534.1"/>
</dbReference>
<gene>
    <name evidence="3" type="ORF">THAPSDRAFT_6408</name>
</gene>
<feature type="region of interest" description="Disordered" evidence="1">
    <location>
        <begin position="366"/>
        <end position="414"/>
    </location>
</feature>
<keyword evidence="2" id="KW-0472">Membrane</keyword>
<reference evidence="3 4" key="2">
    <citation type="journal article" date="2008" name="Nature">
        <title>The Phaeodactylum genome reveals the evolutionary history of diatom genomes.</title>
        <authorList>
            <person name="Bowler C."/>
            <person name="Allen A.E."/>
            <person name="Badger J.H."/>
            <person name="Grimwood J."/>
            <person name="Jabbari K."/>
            <person name="Kuo A."/>
            <person name="Maheswari U."/>
            <person name="Martens C."/>
            <person name="Maumus F."/>
            <person name="Otillar R.P."/>
            <person name="Rayko E."/>
            <person name="Salamov A."/>
            <person name="Vandepoele K."/>
            <person name="Beszteri B."/>
            <person name="Gruber A."/>
            <person name="Heijde M."/>
            <person name="Katinka M."/>
            <person name="Mock T."/>
            <person name="Valentin K."/>
            <person name="Verret F."/>
            <person name="Berges J.A."/>
            <person name="Brownlee C."/>
            <person name="Cadoret J.P."/>
            <person name="Chiovitti A."/>
            <person name="Choi C.J."/>
            <person name="Coesel S."/>
            <person name="De Martino A."/>
            <person name="Detter J.C."/>
            <person name="Durkin C."/>
            <person name="Falciatore A."/>
            <person name="Fournet J."/>
            <person name="Haruta M."/>
            <person name="Huysman M.J."/>
            <person name="Jenkins B.D."/>
            <person name="Jiroutova K."/>
            <person name="Jorgensen R.E."/>
            <person name="Joubert Y."/>
            <person name="Kaplan A."/>
            <person name="Kroger N."/>
            <person name="Kroth P.G."/>
            <person name="La Roche J."/>
            <person name="Lindquist E."/>
            <person name="Lommer M."/>
            <person name="Martin-Jezequel V."/>
            <person name="Lopez P.J."/>
            <person name="Lucas S."/>
            <person name="Mangogna M."/>
            <person name="McGinnis K."/>
            <person name="Medlin L.K."/>
            <person name="Montsant A."/>
            <person name="Oudot-Le Secq M.P."/>
            <person name="Napoli C."/>
            <person name="Obornik M."/>
            <person name="Parker M.S."/>
            <person name="Petit J.L."/>
            <person name="Porcel B.M."/>
            <person name="Poulsen N."/>
            <person name="Robison M."/>
            <person name="Rychlewski L."/>
            <person name="Rynearson T.A."/>
            <person name="Schmutz J."/>
            <person name="Shapiro H."/>
            <person name="Siaut M."/>
            <person name="Stanley M."/>
            <person name="Sussman M.R."/>
            <person name="Taylor A.R."/>
            <person name="Vardi A."/>
            <person name="von Dassow P."/>
            <person name="Vyverman W."/>
            <person name="Willis A."/>
            <person name="Wyrwicz L.S."/>
            <person name="Rokhsar D.S."/>
            <person name="Weissenbach J."/>
            <person name="Armbrust E.V."/>
            <person name="Green B.R."/>
            <person name="Van de Peer Y."/>
            <person name="Grigoriev I.V."/>
        </authorList>
    </citation>
    <scope>NUCLEOTIDE SEQUENCE [LARGE SCALE GENOMIC DNA]</scope>
    <source>
        <strain evidence="3 4">CCMP1335</strain>
    </source>
</reference>
<dbReference type="eggNOG" id="ENOG502SQU3">
    <property type="taxonomic scope" value="Eukaryota"/>
</dbReference>
<dbReference type="Proteomes" id="UP000001449">
    <property type="component" value="Chromosome 6"/>
</dbReference>
<dbReference type="HOGENOM" id="CLU_503018_0_0_1"/>
<dbReference type="PaxDb" id="35128-Thaps6408"/>
<dbReference type="EMBL" id="CM000643">
    <property type="protein sequence ID" value="EED91677.1"/>
    <property type="molecule type" value="Genomic_DNA"/>
</dbReference>
<evidence type="ECO:0000256" key="1">
    <source>
        <dbReference type="SAM" id="MobiDB-lite"/>
    </source>
</evidence>
<reference evidence="3 4" key="1">
    <citation type="journal article" date="2004" name="Science">
        <title>The genome of the diatom Thalassiosira pseudonana: ecology, evolution, and metabolism.</title>
        <authorList>
            <person name="Armbrust E.V."/>
            <person name="Berges J.A."/>
            <person name="Bowler C."/>
            <person name="Green B.R."/>
            <person name="Martinez D."/>
            <person name="Putnam N.H."/>
            <person name="Zhou S."/>
            <person name="Allen A.E."/>
            <person name="Apt K.E."/>
            <person name="Bechner M."/>
            <person name="Brzezinski M.A."/>
            <person name="Chaal B.K."/>
            <person name="Chiovitti A."/>
            <person name="Davis A.K."/>
            <person name="Demarest M.S."/>
            <person name="Detter J.C."/>
            <person name="Glavina T."/>
            <person name="Goodstein D."/>
            <person name="Hadi M.Z."/>
            <person name="Hellsten U."/>
            <person name="Hildebrand M."/>
            <person name="Jenkins B.D."/>
            <person name="Jurka J."/>
            <person name="Kapitonov V.V."/>
            <person name="Kroger N."/>
            <person name="Lau W.W."/>
            <person name="Lane T.W."/>
            <person name="Larimer F.W."/>
            <person name="Lippmeier J.C."/>
            <person name="Lucas S."/>
            <person name="Medina M."/>
            <person name="Montsant A."/>
            <person name="Obornik M."/>
            <person name="Parker M.S."/>
            <person name="Palenik B."/>
            <person name="Pazour G.J."/>
            <person name="Richardson P.M."/>
            <person name="Rynearson T.A."/>
            <person name="Saito M.A."/>
            <person name="Schwartz D.C."/>
            <person name="Thamatrakoln K."/>
            <person name="Valentin K."/>
            <person name="Vardi A."/>
            <person name="Wilkerson F.P."/>
            <person name="Rokhsar D.S."/>
        </authorList>
    </citation>
    <scope>NUCLEOTIDE SEQUENCE [LARGE SCALE GENOMIC DNA]</scope>
    <source>
        <strain evidence="3 4">CCMP1335</strain>
    </source>
</reference>
<dbReference type="AlphaFoldDB" id="B8C485"/>
<accession>B8C485</accession>
<feature type="transmembrane region" description="Helical" evidence="2">
    <location>
        <begin position="146"/>
        <end position="170"/>
    </location>
</feature>
<feature type="transmembrane region" description="Helical" evidence="2">
    <location>
        <begin position="200"/>
        <end position="219"/>
    </location>
</feature>
<dbReference type="OMA" id="ICTEELW"/>
<feature type="transmembrane region" description="Helical" evidence="2">
    <location>
        <begin position="118"/>
        <end position="139"/>
    </location>
</feature>
<evidence type="ECO:0000256" key="2">
    <source>
        <dbReference type="SAM" id="Phobius"/>
    </source>
</evidence>
<dbReference type="InParanoid" id="B8C485"/>
<organism evidence="3 4">
    <name type="scientific">Thalassiosira pseudonana</name>
    <name type="common">Marine diatom</name>
    <name type="synonym">Cyclotella nana</name>
    <dbReference type="NCBI Taxonomy" id="35128"/>
    <lineage>
        <taxon>Eukaryota</taxon>
        <taxon>Sar</taxon>
        <taxon>Stramenopiles</taxon>
        <taxon>Ochrophyta</taxon>
        <taxon>Bacillariophyta</taxon>
        <taxon>Coscinodiscophyceae</taxon>
        <taxon>Thalassiosirophycidae</taxon>
        <taxon>Thalassiosirales</taxon>
        <taxon>Thalassiosiraceae</taxon>
        <taxon>Thalassiosira</taxon>
    </lineage>
</organism>